<reference evidence="2 3" key="1">
    <citation type="submission" date="2021-08" db="EMBL/GenBank/DDBJ databases">
        <title>Draft Genome Sequence of Phanerochaete sordida strain YK-624.</title>
        <authorList>
            <person name="Mori T."/>
            <person name="Dohra H."/>
            <person name="Suzuki T."/>
            <person name="Kawagishi H."/>
            <person name="Hirai H."/>
        </authorList>
    </citation>
    <scope>NUCLEOTIDE SEQUENCE [LARGE SCALE GENOMIC DNA]</scope>
    <source>
        <strain evidence="2 3">YK-624</strain>
    </source>
</reference>
<comment type="caution">
    <text evidence="2">The sequence shown here is derived from an EMBL/GenBank/DDBJ whole genome shotgun (WGS) entry which is preliminary data.</text>
</comment>
<gene>
    <name evidence="2" type="ORF">PsYK624_028340</name>
</gene>
<organism evidence="2 3">
    <name type="scientific">Phanerochaete sordida</name>
    <dbReference type="NCBI Taxonomy" id="48140"/>
    <lineage>
        <taxon>Eukaryota</taxon>
        <taxon>Fungi</taxon>
        <taxon>Dikarya</taxon>
        <taxon>Basidiomycota</taxon>
        <taxon>Agaricomycotina</taxon>
        <taxon>Agaricomycetes</taxon>
        <taxon>Polyporales</taxon>
        <taxon>Phanerochaetaceae</taxon>
        <taxon>Phanerochaete</taxon>
    </lineage>
</organism>
<feature type="domain" description="DUF6533" evidence="1">
    <location>
        <begin position="28"/>
        <end position="70"/>
    </location>
</feature>
<dbReference type="AlphaFoldDB" id="A0A9P3G1W9"/>
<evidence type="ECO:0000313" key="3">
    <source>
        <dbReference type="Proteomes" id="UP000703269"/>
    </source>
</evidence>
<dbReference type="Proteomes" id="UP000703269">
    <property type="component" value="Unassembled WGS sequence"/>
</dbReference>
<protein>
    <recommendedName>
        <fullName evidence="1">DUF6533 domain-containing protein</fullName>
    </recommendedName>
</protein>
<keyword evidence="3" id="KW-1185">Reference proteome</keyword>
<dbReference type="EMBL" id="BPQB01000004">
    <property type="protein sequence ID" value="GJE86753.1"/>
    <property type="molecule type" value="Genomic_DNA"/>
</dbReference>
<evidence type="ECO:0000259" key="1">
    <source>
        <dbReference type="Pfam" id="PF20151"/>
    </source>
</evidence>
<sequence length="206" mass="22972">MTRSPLDDTSAAPLSATESYANFVRNNYFSVSARVLFLWDYCLTIDREVQYIWNSKASPASALFLINRYANLLITIMELLEQGSFQTAKQLWTVHPNSGVDAAGRVINRAFATLRIYAIWDCDWRPALPVGMLGLASFALNILIYANQTTEKAPAPSTGCAAEIRIPYYRYHHPLCDAGYDGGVRRNSLSPNDCQDRSDSKNAAPH</sequence>
<proteinExistence type="predicted"/>
<dbReference type="Pfam" id="PF20151">
    <property type="entry name" value="DUF6533"/>
    <property type="match status" value="1"/>
</dbReference>
<accession>A0A9P3G1W9</accession>
<dbReference type="InterPro" id="IPR045340">
    <property type="entry name" value="DUF6533"/>
</dbReference>
<evidence type="ECO:0000313" key="2">
    <source>
        <dbReference type="EMBL" id="GJE86753.1"/>
    </source>
</evidence>
<name>A0A9P3G1W9_9APHY</name>
<dbReference type="OrthoDB" id="3354157at2759"/>